<evidence type="ECO:0000256" key="7">
    <source>
        <dbReference type="ARBA" id="ARBA00048539"/>
    </source>
</evidence>
<dbReference type="InterPro" id="IPR012094">
    <property type="entry name" value="tRNA_Ile_lys_synt"/>
</dbReference>
<dbReference type="SUPFAM" id="SSF56037">
    <property type="entry name" value="PheT/TilS domain"/>
    <property type="match status" value="1"/>
</dbReference>
<dbReference type="InterPro" id="IPR012795">
    <property type="entry name" value="tRNA_Ile_lys_synt_N"/>
</dbReference>
<dbReference type="GO" id="GO:0032267">
    <property type="term" value="F:tRNA(Ile)-lysidine synthase activity"/>
    <property type="evidence" value="ECO:0007669"/>
    <property type="project" value="UniProtKB-EC"/>
</dbReference>
<gene>
    <name evidence="8 10" type="primary">tilS</name>
    <name evidence="10" type="ORF">EIP75_04035</name>
</gene>
<sequence length="499" mass="53890">MAATTTPPSIELPAALPSSSAGRRLAVACSGGRDSMALLHAAVREGASLGAEVVALHVHHGLSAQADTWLDHVREQCARWAFEGLPVSFQSRRLALSPGVGESVEALARGARYQALAQMCQEAGCDAVLLAHHRRDQAETFVLQALRGAGVAGLACMAGAMQRHGVTWLRPWLGQPRERIEAYVALHAVPFVDDDSNVDHRFARNRLRLAVWPALQQAFGDAEQALAQAAAHQSDVLACMDDWLAIRLPEVSRAVAAGQGDEAGAARLALDVQAWSIWGEGPRRELLRGWFRQATGRVLPASWVQRLHVEALGAAAARRWPMSLRALAPNQPGLEGEVVLYRGLLTWRPWAAVPSVFSPWADQPDSLSLHIETAGRVMLPAGWGQLMVEPVAAEGVPLSWLNDCELAPRRGGERFQMAAGRPARSLKKQFQMLAVPAWAREGPLLWAQGQLIFVPGLGMDARAWGRPGETQVRLTWRPAIIPDPSEHAGIPPVGRAVAG</sequence>
<comment type="catalytic activity">
    <reaction evidence="7 8">
        <text>cytidine(34) in tRNA(Ile2) + L-lysine + ATP = lysidine(34) in tRNA(Ile2) + AMP + diphosphate + H(+)</text>
        <dbReference type="Rhea" id="RHEA:43744"/>
        <dbReference type="Rhea" id="RHEA-COMP:10625"/>
        <dbReference type="Rhea" id="RHEA-COMP:10670"/>
        <dbReference type="ChEBI" id="CHEBI:15378"/>
        <dbReference type="ChEBI" id="CHEBI:30616"/>
        <dbReference type="ChEBI" id="CHEBI:32551"/>
        <dbReference type="ChEBI" id="CHEBI:33019"/>
        <dbReference type="ChEBI" id="CHEBI:82748"/>
        <dbReference type="ChEBI" id="CHEBI:83665"/>
        <dbReference type="ChEBI" id="CHEBI:456215"/>
        <dbReference type="EC" id="6.3.4.19"/>
    </reaction>
</comment>
<evidence type="ECO:0000256" key="3">
    <source>
        <dbReference type="ARBA" id="ARBA00022598"/>
    </source>
</evidence>
<dbReference type="SUPFAM" id="SSF52402">
    <property type="entry name" value="Adenine nucleotide alpha hydrolases-like"/>
    <property type="match status" value="1"/>
</dbReference>
<dbReference type="Gene3D" id="3.40.50.620">
    <property type="entry name" value="HUPs"/>
    <property type="match status" value="1"/>
</dbReference>
<comment type="caution">
    <text evidence="10">The sequence shown here is derived from an EMBL/GenBank/DDBJ whole genome shotgun (WGS) entry which is preliminary data.</text>
</comment>
<comment type="function">
    <text evidence="8">Ligates lysine onto the cytidine present at position 34 of the AUA codon-specific tRNA(Ile) that contains the anticodon CAU, in an ATP-dependent manner. Cytidine is converted to lysidine, thus changing the amino acid specificity of the tRNA from methionine to isoleucine.</text>
</comment>
<evidence type="ECO:0000256" key="4">
    <source>
        <dbReference type="ARBA" id="ARBA00022694"/>
    </source>
</evidence>
<keyword evidence="2 8" id="KW-0963">Cytoplasm</keyword>
<dbReference type="InterPro" id="IPR011063">
    <property type="entry name" value="TilS/TtcA_N"/>
</dbReference>
<dbReference type="EC" id="6.3.4.19" evidence="8"/>
<evidence type="ECO:0000256" key="5">
    <source>
        <dbReference type="ARBA" id="ARBA00022741"/>
    </source>
</evidence>
<evidence type="ECO:0000256" key="8">
    <source>
        <dbReference type="HAMAP-Rule" id="MF_01161"/>
    </source>
</evidence>
<dbReference type="GO" id="GO:0005524">
    <property type="term" value="F:ATP binding"/>
    <property type="evidence" value="ECO:0007669"/>
    <property type="project" value="UniProtKB-UniRule"/>
</dbReference>
<dbReference type="AlphaFoldDB" id="A0A426VF19"/>
<dbReference type="Pfam" id="PF01171">
    <property type="entry name" value="ATP_bind_3"/>
    <property type="match status" value="1"/>
</dbReference>
<organism evidence="10 11">
    <name type="scientific">Aquabacterium soli</name>
    <dbReference type="NCBI Taxonomy" id="2493092"/>
    <lineage>
        <taxon>Bacteria</taxon>
        <taxon>Pseudomonadati</taxon>
        <taxon>Pseudomonadota</taxon>
        <taxon>Betaproteobacteria</taxon>
        <taxon>Burkholderiales</taxon>
        <taxon>Aquabacterium</taxon>
    </lineage>
</organism>
<keyword evidence="11" id="KW-1185">Reference proteome</keyword>
<dbReference type="EMBL" id="RSED01000003">
    <property type="protein sequence ID" value="RRS05391.1"/>
    <property type="molecule type" value="Genomic_DNA"/>
</dbReference>
<dbReference type="GO" id="GO:0005737">
    <property type="term" value="C:cytoplasm"/>
    <property type="evidence" value="ECO:0007669"/>
    <property type="project" value="UniProtKB-SubCell"/>
</dbReference>
<evidence type="ECO:0000259" key="9">
    <source>
        <dbReference type="SMART" id="SM00977"/>
    </source>
</evidence>
<dbReference type="PANTHER" id="PTHR43033">
    <property type="entry name" value="TRNA(ILE)-LYSIDINE SYNTHASE-RELATED"/>
    <property type="match status" value="1"/>
</dbReference>
<protein>
    <recommendedName>
        <fullName evidence="8">tRNA(Ile)-lysidine synthase</fullName>
        <ecNumber evidence="8">6.3.4.19</ecNumber>
    </recommendedName>
    <alternativeName>
        <fullName evidence="8">tRNA(Ile)-2-lysyl-cytidine synthase</fullName>
    </alternativeName>
    <alternativeName>
        <fullName evidence="8">tRNA(Ile)-lysidine synthetase</fullName>
    </alternativeName>
</protein>
<keyword evidence="3 8" id="KW-0436">Ligase</keyword>
<evidence type="ECO:0000256" key="6">
    <source>
        <dbReference type="ARBA" id="ARBA00022840"/>
    </source>
</evidence>
<keyword evidence="5 8" id="KW-0547">Nucleotide-binding</keyword>
<dbReference type="InterPro" id="IPR014729">
    <property type="entry name" value="Rossmann-like_a/b/a_fold"/>
</dbReference>
<proteinExistence type="inferred from homology"/>
<dbReference type="NCBIfam" id="TIGR02432">
    <property type="entry name" value="lysidine_TilS_N"/>
    <property type="match status" value="1"/>
</dbReference>
<dbReference type="GO" id="GO:0006400">
    <property type="term" value="P:tRNA modification"/>
    <property type="evidence" value="ECO:0007669"/>
    <property type="project" value="UniProtKB-UniRule"/>
</dbReference>
<dbReference type="RefSeq" id="WP_125241960.1">
    <property type="nucleotide sequence ID" value="NZ_RSED01000003.1"/>
</dbReference>
<name>A0A426VF19_9BURK</name>
<dbReference type="SMART" id="SM00977">
    <property type="entry name" value="TilS_C"/>
    <property type="match status" value="1"/>
</dbReference>
<dbReference type="CDD" id="cd01992">
    <property type="entry name" value="TilS_N"/>
    <property type="match status" value="1"/>
</dbReference>
<dbReference type="HAMAP" id="MF_01161">
    <property type="entry name" value="tRNA_Ile_lys_synt"/>
    <property type="match status" value="1"/>
</dbReference>
<evidence type="ECO:0000256" key="2">
    <source>
        <dbReference type="ARBA" id="ARBA00022490"/>
    </source>
</evidence>
<evidence type="ECO:0000256" key="1">
    <source>
        <dbReference type="ARBA" id="ARBA00004496"/>
    </source>
</evidence>
<comment type="subcellular location">
    <subcellularLocation>
        <location evidence="1 8">Cytoplasm</location>
    </subcellularLocation>
</comment>
<reference evidence="10 11" key="1">
    <citation type="submission" date="2018-12" db="EMBL/GenBank/DDBJ databases">
        <title>The whole draft genome of Aquabacterium sp. SJQ9.</title>
        <authorList>
            <person name="Sun L."/>
            <person name="Gao X."/>
            <person name="Chen W."/>
            <person name="Huang K."/>
        </authorList>
    </citation>
    <scope>NUCLEOTIDE SEQUENCE [LARGE SCALE GENOMIC DNA]</scope>
    <source>
        <strain evidence="10 11">SJQ9</strain>
    </source>
</reference>
<dbReference type="NCBIfam" id="TIGR02433">
    <property type="entry name" value="lysidine_TilS_C"/>
    <property type="match status" value="1"/>
</dbReference>
<accession>A0A426VF19</accession>
<dbReference type="PANTHER" id="PTHR43033:SF1">
    <property type="entry name" value="TRNA(ILE)-LYSIDINE SYNTHASE-RELATED"/>
    <property type="match status" value="1"/>
</dbReference>
<dbReference type="InterPro" id="IPR012796">
    <property type="entry name" value="Lysidine-tRNA-synth_C"/>
</dbReference>
<feature type="domain" description="Lysidine-tRNA(Ile) synthetase C-terminal" evidence="9">
    <location>
        <begin position="404"/>
        <end position="476"/>
    </location>
</feature>
<feature type="binding site" evidence="8">
    <location>
        <begin position="30"/>
        <end position="35"/>
    </location>
    <ligand>
        <name>ATP</name>
        <dbReference type="ChEBI" id="CHEBI:30616"/>
    </ligand>
</feature>
<keyword evidence="4 8" id="KW-0819">tRNA processing</keyword>
<dbReference type="Proteomes" id="UP000269265">
    <property type="component" value="Unassembled WGS sequence"/>
</dbReference>
<comment type="similarity">
    <text evidence="8">Belongs to the tRNA(Ile)-lysidine synthase family.</text>
</comment>
<keyword evidence="6 8" id="KW-0067">ATP-binding</keyword>
<dbReference type="OrthoDB" id="9807403at2"/>
<evidence type="ECO:0000313" key="11">
    <source>
        <dbReference type="Proteomes" id="UP000269265"/>
    </source>
</evidence>
<evidence type="ECO:0000313" key="10">
    <source>
        <dbReference type="EMBL" id="RRS05391.1"/>
    </source>
</evidence>
<dbReference type="Pfam" id="PF11734">
    <property type="entry name" value="TilS_C"/>
    <property type="match status" value="1"/>
</dbReference>
<comment type="domain">
    <text evidence="8">The N-terminal region contains the highly conserved SGGXDS motif, predicted to be a P-loop motif involved in ATP binding.</text>
</comment>